<proteinExistence type="predicted"/>
<dbReference type="GO" id="GO:0008610">
    <property type="term" value="P:lipid biosynthetic process"/>
    <property type="evidence" value="ECO:0007669"/>
    <property type="project" value="UniProtKB-ARBA"/>
</dbReference>
<dbReference type="NCBIfam" id="TIGR01733">
    <property type="entry name" value="AA-adenyl-dom"/>
    <property type="match status" value="1"/>
</dbReference>
<evidence type="ECO:0000259" key="4">
    <source>
        <dbReference type="PROSITE" id="PS50075"/>
    </source>
</evidence>
<dbReference type="Gene3D" id="1.10.1200.10">
    <property type="entry name" value="ACP-like"/>
    <property type="match status" value="1"/>
</dbReference>
<name>A0A6V8K6W4_9ACTN</name>
<keyword evidence="6" id="KW-1185">Reference proteome</keyword>
<dbReference type="SMART" id="SM00823">
    <property type="entry name" value="PKS_PP"/>
    <property type="match status" value="1"/>
</dbReference>
<dbReference type="EMBL" id="BLPF01000001">
    <property type="protein sequence ID" value="GFJ78048.1"/>
    <property type="molecule type" value="Genomic_DNA"/>
</dbReference>
<dbReference type="GO" id="GO:0043041">
    <property type="term" value="P:amino acid activation for nonribosomal peptide biosynthetic process"/>
    <property type="evidence" value="ECO:0007669"/>
    <property type="project" value="TreeGrafter"/>
</dbReference>
<dbReference type="SUPFAM" id="SSF47336">
    <property type="entry name" value="ACP-like"/>
    <property type="match status" value="1"/>
</dbReference>
<evidence type="ECO:0000256" key="3">
    <source>
        <dbReference type="ARBA" id="ARBA00022553"/>
    </source>
</evidence>
<dbReference type="InterPro" id="IPR042099">
    <property type="entry name" value="ANL_N_sf"/>
</dbReference>
<evidence type="ECO:0000256" key="2">
    <source>
        <dbReference type="ARBA" id="ARBA00022450"/>
    </source>
</evidence>
<gene>
    <name evidence="5" type="ORF">Phou_022280</name>
</gene>
<dbReference type="InterPro" id="IPR006162">
    <property type="entry name" value="Ppantetheine_attach_site"/>
</dbReference>
<dbReference type="PANTHER" id="PTHR45527:SF1">
    <property type="entry name" value="FATTY ACID SYNTHASE"/>
    <property type="match status" value="1"/>
</dbReference>
<feature type="domain" description="Carrier" evidence="4">
    <location>
        <begin position="927"/>
        <end position="1002"/>
    </location>
</feature>
<dbReference type="Proteomes" id="UP000482800">
    <property type="component" value="Unassembled WGS sequence"/>
</dbReference>
<dbReference type="PANTHER" id="PTHR45527">
    <property type="entry name" value="NONRIBOSOMAL PEPTIDE SYNTHETASE"/>
    <property type="match status" value="1"/>
</dbReference>
<accession>A0A6V8K6W4</accession>
<dbReference type="SUPFAM" id="SSF52777">
    <property type="entry name" value="CoA-dependent acyltransferases"/>
    <property type="match status" value="2"/>
</dbReference>
<comment type="caution">
    <text evidence="5">The sequence shown here is derived from an EMBL/GenBank/DDBJ whole genome shotgun (WGS) entry which is preliminary data.</text>
</comment>
<dbReference type="PROSITE" id="PS00455">
    <property type="entry name" value="AMP_BINDING"/>
    <property type="match status" value="1"/>
</dbReference>
<dbReference type="InterPro" id="IPR009081">
    <property type="entry name" value="PP-bd_ACP"/>
</dbReference>
<dbReference type="FunFam" id="3.40.50.12780:FF:000012">
    <property type="entry name" value="Non-ribosomal peptide synthetase"/>
    <property type="match status" value="1"/>
</dbReference>
<dbReference type="InterPro" id="IPR045851">
    <property type="entry name" value="AMP-bd_C_sf"/>
</dbReference>
<dbReference type="PROSITE" id="PS00012">
    <property type="entry name" value="PHOSPHOPANTETHEINE"/>
    <property type="match status" value="1"/>
</dbReference>
<evidence type="ECO:0000313" key="5">
    <source>
        <dbReference type="EMBL" id="GFJ78048.1"/>
    </source>
</evidence>
<dbReference type="GO" id="GO:0044550">
    <property type="term" value="P:secondary metabolite biosynthetic process"/>
    <property type="evidence" value="ECO:0007669"/>
    <property type="project" value="UniProtKB-ARBA"/>
</dbReference>
<comment type="cofactor">
    <cofactor evidence="1">
        <name>pantetheine 4'-phosphate</name>
        <dbReference type="ChEBI" id="CHEBI:47942"/>
    </cofactor>
</comment>
<dbReference type="SUPFAM" id="SSF56801">
    <property type="entry name" value="Acetyl-CoA synthetase-like"/>
    <property type="match status" value="1"/>
</dbReference>
<dbReference type="CDD" id="cd05930">
    <property type="entry name" value="A_NRPS"/>
    <property type="match status" value="1"/>
</dbReference>
<dbReference type="FunFam" id="2.30.38.10:FF:000001">
    <property type="entry name" value="Non-ribosomal peptide synthetase PvdI"/>
    <property type="match status" value="1"/>
</dbReference>
<dbReference type="FunFam" id="3.30.300.30:FF:000010">
    <property type="entry name" value="Enterobactin synthetase component F"/>
    <property type="match status" value="1"/>
</dbReference>
<dbReference type="Pfam" id="PF00668">
    <property type="entry name" value="Condensation"/>
    <property type="match status" value="1"/>
</dbReference>
<dbReference type="InterPro" id="IPR020806">
    <property type="entry name" value="PKS_PP-bd"/>
</dbReference>
<dbReference type="Gene3D" id="3.40.50.12780">
    <property type="entry name" value="N-terminal domain of ligase-like"/>
    <property type="match status" value="1"/>
</dbReference>
<evidence type="ECO:0000256" key="1">
    <source>
        <dbReference type="ARBA" id="ARBA00001957"/>
    </source>
</evidence>
<dbReference type="GO" id="GO:0003824">
    <property type="term" value="F:catalytic activity"/>
    <property type="evidence" value="ECO:0007669"/>
    <property type="project" value="InterPro"/>
</dbReference>
<keyword evidence="3" id="KW-0597">Phosphoprotein</keyword>
<dbReference type="InterPro" id="IPR020845">
    <property type="entry name" value="AMP-binding_CS"/>
</dbReference>
<dbReference type="GO" id="GO:0031177">
    <property type="term" value="F:phosphopantetheine binding"/>
    <property type="evidence" value="ECO:0007669"/>
    <property type="project" value="InterPro"/>
</dbReference>
<dbReference type="GO" id="GO:0005737">
    <property type="term" value="C:cytoplasm"/>
    <property type="evidence" value="ECO:0007669"/>
    <property type="project" value="TreeGrafter"/>
</dbReference>
<organism evidence="5 6">
    <name type="scientific">Phytohabitans houttuyneae</name>
    <dbReference type="NCBI Taxonomy" id="1076126"/>
    <lineage>
        <taxon>Bacteria</taxon>
        <taxon>Bacillati</taxon>
        <taxon>Actinomycetota</taxon>
        <taxon>Actinomycetes</taxon>
        <taxon>Micromonosporales</taxon>
        <taxon>Micromonosporaceae</taxon>
    </lineage>
</organism>
<dbReference type="InterPro" id="IPR010071">
    <property type="entry name" value="AA_adenyl_dom"/>
</dbReference>
<dbReference type="AlphaFoldDB" id="A0A6V8K6W4"/>
<keyword evidence="2" id="KW-0596">Phosphopantetheine</keyword>
<dbReference type="InterPro" id="IPR001242">
    <property type="entry name" value="Condensation_dom"/>
</dbReference>
<dbReference type="RefSeq" id="WP_218578937.1">
    <property type="nucleotide sequence ID" value="NZ_BAABGO010000006.1"/>
</dbReference>
<dbReference type="Gene3D" id="3.30.559.30">
    <property type="entry name" value="Nonribosomal peptide synthetase, condensation domain"/>
    <property type="match status" value="1"/>
</dbReference>
<reference evidence="5 6" key="1">
    <citation type="submission" date="2020-03" db="EMBL/GenBank/DDBJ databases">
        <title>Whole genome shotgun sequence of Phytohabitans houttuyneae NBRC 108639.</title>
        <authorList>
            <person name="Komaki H."/>
            <person name="Tamura T."/>
        </authorList>
    </citation>
    <scope>NUCLEOTIDE SEQUENCE [LARGE SCALE GENOMIC DNA]</scope>
    <source>
        <strain evidence="5 6">NBRC 108639</strain>
    </source>
</reference>
<dbReference type="PROSITE" id="PS50075">
    <property type="entry name" value="CARRIER"/>
    <property type="match status" value="1"/>
</dbReference>
<dbReference type="InterPro" id="IPR000873">
    <property type="entry name" value="AMP-dep_synth/lig_dom"/>
</dbReference>
<dbReference type="InterPro" id="IPR036736">
    <property type="entry name" value="ACP-like_sf"/>
</dbReference>
<protein>
    <recommendedName>
        <fullName evidence="4">Carrier domain-containing protein</fullName>
    </recommendedName>
</protein>
<dbReference type="InterPro" id="IPR025110">
    <property type="entry name" value="AMP-bd_C"/>
</dbReference>
<evidence type="ECO:0000313" key="6">
    <source>
        <dbReference type="Proteomes" id="UP000482800"/>
    </source>
</evidence>
<dbReference type="Gene3D" id="3.30.300.30">
    <property type="match status" value="1"/>
</dbReference>
<dbReference type="Pfam" id="PF00501">
    <property type="entry name" value="AMP-binding"/>
    <property type="match status" value="1"/>
</dbReference>
<dbReference type="Pfam" id="PF00550">
    <property type="entry name" value="PP-binding"/>
    <property type="match status" value="1"/>
</dbReference>
<dbReference type="InterPro" id="IPR023213">
    <property type="entry name" value="CAT-like_dom_sf"/>
</dbReference>
<sequence length="1003" mass="105831">MPVDEQSGLTAASDVQHGIWFTERSGAAGAAYHLAMAVRFGGEIDVAALRRACDAVVARHSALGSVLTERDGRLCLVPAARPPRLEIADLAGDDLTAAVARPFDLARGPLARLMLLCRPSAPPVLLVVAHHAVFDGTSKEILLRDLADAYGAERGAVATTAVPAPLPPARPDDGAREYWRSRWREPRDPVLPGLRRAVDAAEPGTSTDIVLDEDLPRRMAETCRLIGVTRFELLLTAVLALLHRYGDPEPVVAIDVSTRGEGNAGAVGPFVNELPVFSPPPVGTCRDFARAVRAELRELYRFRRTAVARTVPGLRPRPALAPVSLSYRRREPGTPCFGDVPTTVDWTVFSGTARNALHIQVVDDGSTLAMSLQHPSEAFEPGTAAAIGGHLRTVLATMVADPDAPVAGLPILQGAELHKLLHAWNATERPYPPHSTVVGLFEAQAAATPDAPAVMCDGQPMSYRELAAAVRRLAGQLRARGVAGGVVAVRMPRSADLVVSILAIARAGAAFLPLDPRHPEARQQRILAEARPVLVLTGADLDSRVNGAAPGGDPEPGPADLAYVIYTSGSTGEPKGVAVSHGALANLLQAMRDAVGWGPADPWLAHTALSFDIAALELLAPLVAGATTVVATDGEAADGRALVGLIRRHGITRVQATPSGWRMLVDAGIGDGPERHTTVALAGGETLPGALAREVGGRVARLFNVYGPTETTIWSTVAELPADVGDGEVTIGRPIANTRVYVLDAAAQPVPVGLPGELYIGGRGVAEGYRGRPDLTVERFRADPHGPAGARVYRTGDRVRYLADGRLVFLGRVDNQVKIRGHRVELGEIEARLLEHPAVAEAAVVLTGAGRGDPQLVAYLRYRRGMPALDAATLRQHAGQTLPAVMVPAVWVTLDTFPVTFNGKLDRSALPAPPRPQAPAAGSTVPGPADGVLAQVQAMWSEALDGADIGLDQDLFELGAHSLTVIMVSNRIEQAFAVSVSPAVFYETPTVSAIAEEVVRLRA</sequence>
<dbReference type="Gene3D" id="3.30.559.10">
    <property type="entry name" value="Chloramphenicol acetyltransferase-like domain"/>
    <property type="match status" value="1"/>
</dbReference>
<reference evidence="5 6" key="2">
    <citation type="submission" date="2020-03" db="EMBL/GenBank/DDBJ databases">
        <authorList>
            <person name="Ichikawa N."/>
            <person name="Kimura A."/>
            <person name="Kitahashi Y."/>
            <person name="Uohara A."/>
        </authorList>
    </citation>
    <scope>NUCLEOTIDE SEQUENCE [LARGE SCALE GENOMIC DNA]</scope>
    <source>
        <strain evidence="5 6">NBRC 108639</strain>
    </source>
</reference>
<dbReference type="Pfam" id="PF13193">
    <property type="entry name" value="AMP-binding_C"/>
    <property type="match status" value="1"/>
</dbReference>